<organism evidence="4 5">
    <name type="scientific">Crucibulum laeve</name>
    <dbReference type="NCBI Taxonomy" id="68775"/>
    <lineage>
        <taxon>Eukaryota</taxon>
        <taxon>Fungi</taxon>
        <taxon>Dikarya</taxon>
        <taxon>Basidiomycota</taxon>
        <taxon>Agaricomycotina</taxon>
        <taxon>Agaricomycetes</taxon>
        <taxon>Agaricomycetidae</taxon>
        <taxon>Agaricales</taxon>
        <taxon>Agaricineae</taxon>
        <taxon>Nidulariaceae</taxon>
        <taxon>Crucibulum</taxon>
    </lineage>
</organism>
<dbReference type="GO" id="GO:0046872">
    <property type="term" value="F:metal ion binding"/>
    <property type="evidence" value="ECO:0007669"/>
    <property type="project" value="UniProtKB-KW"/>
</dbReference>
<evidence type="ECO:0000256" key="1">
    <source>
        <dbReference type="ARBA" id="ARBA00022723"/>
    </source>
</evidence>
<dbReference type="Proteomes" id="UP000308652">
    <property type="component" value="Unassembled WGS sequence"/>
</dbReference>
<dbReference type="InterPro" id="IPR008922">
    <property type="entry name" value="Di-copper_centre_dom_sf"/>
</dbReference>
<proteinExistence type="predicted"/>
<dbReference type="SUPFAM" id="SSF48056">
    <property type="entry name" value="Di-copper centre-containing domain"/>
    <property type="match status" value="1"/>
</dbReference>
<evidence type="ECO:0000313" key="5">
    <source>
        <dbReference type="Proteomes" id="UP000308652"/>
    </source>
</evidence>
<dbReference type="PANTHER" id="PTHR11474:SF126">
    <property type="entry name" value="TYROSINASE-LIKE PROTEIN TYR-1-RELATED"/>
    <property type="match status" value="1"/>
</dbReference>
<keyword evidence="2" id="KW-0186">Copper</keyword>
<evidence type="ECO:0000256" key="2">
    <source>
        <dbReference type="ARBA" id="ARBA00023008"/>
    </source>
</evidence>
<dbReference type="GO" id="GO:0016491">
    <property type="term" value="F:oxidoreductase activity"/>
    <property type="evidence" value="ECO:0007669"/>
    <property type="project" value="InterPro"/>
</dbReference>
<dbReference type="InterPro" id="IPR050316">
    <property type="entry name" value="Tyrosinase/Hemocyanin"/>
</dbReference>
<dbReference type="PANTHER" id="PTHR11474">
    <property type="entry name" value="TYROSINASE FAMILY MEMBER"/>
    <property type="match status" value="1"/>
</dbReference>
<name>A0A5C3LL13_9AGAR</name>
<keyword evidence="1" id="KW-0479">Metal-binding</keyword>
<dbReference type="Pfam" id="PF00264">
    <property type="entry name" value="Tyrosinase"/>
    <property type="match status" value="1"/>
</dbReference>
<reference evidence="4 5" key="1">
    <citation type="journal article" date="2019" name="Nat. Ecol. Evol.">
        <title>Megaphylogeny resolves global patterns of mushroom evolution.</title>
        <authorList>
            <person name="Varga T."/>
            <person name="Krizsan K."/>
            <person name="Foldi C."/>
            <person name="Dima B."/>
            <person name="Sanchez-Garcia M."/>
            <person name="Sanchez-Ramirez S."/>
            <person name="Szollosi G.J."/>
            <person name="Szarkandi J.G."/>
            <person name="Papp V."/>
            <person name="Albert L."/>
            <person name="Andreopoulos W."/>
            <person name="Angelini C."/>
            <person name="Antonin V."/>
            <person name="Barry K.W."/>
            <person name="Bougher N.L."/>
            <person name="Buchanan P."/>
            <person name="Buyck B."/>
            <person name="Bense V."/>
            <person name="Catcheside P."/>
            <person name="Chovatia M."/>
            <person name="Cooper J."/>
            <person name="Damon W."/>
            <person name="Desjardin D."/>
            <person name="Finy P."/>
            <person name="Geml J."/>
            <person name="Haridas S."/>
            <person name="Hughes K."/>
            <person name="Justo A."/>
            <person name="Karasinski D."/>
            <person name="Kautmanova I."/>
            <person name="Kiss B."/>
            <person name="Kocsube S."/>
            <person name="Kotiranta H."/>
            <person name="LaButti K.M."/>
            <person name="Lechner B.E."/>
            <person name="Liimatainen K."/>
            <person name="Lipzen A."/>
            <person name="Lukacs Z."/>
            <person name="Mihaltcheva S."/>
            <person name="Morgado L.N."/>
            <person name="Niskanen T."/>
            <person name="Noordeloos M.E."/>
            <person name="Ohm R.A."/>
            <person name="Ortiz-Santana B."/>
            <person name="Ovrebo C."/>
            <person name="Racz N."/>
            <person name="Riley R."/>
            <person name="Savchenko A."/>
            <person name="Shiryaev A."/>
            <person name="Soop K."/>
            <person name="Spirin V."/>
            <person name="Szebenyi C."/>
            <person name="Tomsovsky M."/>
            <person name="Tulloss R.E."/>
            <person name="Uehling J."/>
            <person name="Grigoriev I.V."/>
            <person name="Vagvolgyi C."/>
            <person name="Papp T."/>
            <person name="Martin F.M."/>
            <person name="Miettinen O."/>
            <person name="Hibbett D.S."/>
            <person name="Nagy L.G."/>
        </authorList>
    </citation>
    <scope>NUCLEOTIDE SEQUENCE [LARGE SCALE GENOMIC DNA]</scope>
    <source>
        <strain evidence="4 5">CBS 166.37</strain>
    </source>
</reference>
<accession>A0A5C3LL13</accession>
<dbReference type="OrthoDB" id="6132182at2759"/>
<dbReference type="EMBL" id="ML213641">
    <property type="protein sequence ID" value="TFK33809.1"/>
    <property type="molecule type" value="Genomic_DNA"/>
</dbReference>
<gene>
    <name evidence="4" type="ORF">BDQ12DRAFT_765863</name>
</gene>
<evidence type="ECO:0000259" key="3">
    <source>
        <dbReference type="PROSITE" id="PS00497"/>
    </source>
</evidence>
<dbReference type="STRING" id="68775.A0A5C3LL13"/>
<keyword evidence="5" id="KW-1185">Reference proteome</keyword>
<sequence>MHLKKKSDYIEAVKCLQSKPATTSFQGVRTRFDDFQALHINLAEVIHAVGQFLGWHRQFLFVYEKALREECGYQGAQSYVSSFPDIAKSPIFDPHTSFGGNDVDSTHPDMFGTDHSPATNRSSGWGERCVKDGPFASYEVVLGPGKLINDHSLVRNIN</sequence>
<feature type="domain" description="Tyrosinase copper-binding" evidence="3">
    <location>
        <begin position="47"/>
        <end position="64"/>
    </location>
</feature>
<dbReference type="InterPro" id="IPR002227">
    <property type="entry name" value="Tyrosinase_Cu-bd"/>
</dbReference>
<dbReference type="AlphaFoldDB" id="A0A5C3LL13"/>
<dbReference type="PROSITE" id="PS00497">
    <property type="entry name" value="TYROSINASE_1"/>
    <property type="match status" value="1"/>
</dbReference>
<evidence type="ECO:0000313" key="4">
    <source>
        <dbReference type="EMBL" id="TFK33809.1"/>
    </source>
</evidence>
<dbReference type="Gene3D" id="1.10.1280.10">
    <property type="entry name" value="Di-copper center containing domain from catechol oxidase"/>
    <property type="match status" value="1"/>
</dbReference>
<protein>
    <recommendedName>
        <fullName evidence="3">Tyrosinase copper-binding domain-containing protein</fullName>
    </recommendedName>
</protein>